<dbReference type="InParanoid" id="J8ZYS4"/>
<proteinExistence type="predicted"/>
<dbReference type="Proteomes" id="UP000003163">
    <property type="component" value="Unassembled WGS sequence"/>
</dbReference>
<evidence type="ECO:0000313" key="2">
    <source>
        <dbReference type="Proteomes" id="UP000003163"/>
    </source>
</evidence>
<keyword evidence="2" id="KW-1185">Reference proteome</keyword>
<reference evidence="1 2" key="1">
    <citation type="submission" date="2011-08" db="EMBL/GenBank/DDBJ databases">
        <authorList>
            <person name="Liu Z.J."/>
            <person name="Shi F.L."/>
            <person name="Lu J.Q."/>
            <person name="Li M."/>
            <person name="Wang Z.L."/>
        </authorList>
    </citation>
    <scope>NUCLEOTIDE SEQUENCE [LARGE SCALE GENOMIC DNA]</scope>
    <source>
        <strain evidence="1 2">USNM 41457</strain>
    </source>
</reference>
<dbReference type="VEuPathDB" id="MicrosporidiaDB:EDEG_00965"/>
<dbReference type="EMBL" id="AFBI03000013">
    <property type="protein sequence ID" value="EJW04828.1"/>
    <property type="molecule type" value="Genomic_DNA"/>
</dbReference>
<dbReference type="HOGENOM" id="CLU_990536_0_0_1"/>
<dbReference type="AlphaFoldDB" id="J8ZYS4"/>
<name>J8ZYS4_EDHAE</name>
<gene>
    <name evidence="1" type="ORF">EDEG_00965</name>
</gene>
<protein>
    <submittedName>
        <fullName evidence="1">Uncharacterized protein</fullName>
    </submittedName>
</protein>
<comment type="caution">
    <text evidence="1">The sequence shown here is derived from an EMBL/GenBank/DDBJ whole genome shotgun (WGS) entry which is preliminary data.</text>
</comment>
<sequence>MLFVFLIYKCVALKADRGYTMKIAGKDDIYIAKVKNNVRMVPHNYLHDKLDFMNVLYVDEDPVNYFNLKFCNSYLSSKTSDPGIVLATEKSKNTQWRVLSESEGFKLEQNGKCLVMMPSFDGRSETNGYYMNLQPCNSSYPMVFTKLLLGYIPYYAYCQPNLIETCRDAGLVPCNTPCETFPAKNCIDLSPNNQNNNNQSPIDSSRNAFDGYIPQNNNGFPSNFYGNGFGPGQPPISFLPNDFNKNYPNDGNQQYGYNDIQESGIYWKNSRGITTVPHSNR</sequence>
<organism evidence="1 2">
    <name type="scientific">Edhazardia aedis (strain USNM 41457)</name>
    <name type="common">Microsporidian parasite</name>
    <dbReference type="NCBI Taxonomy" id="1003232"/>
    <lineage>
        <taxon>Eukaryota</taxon>
        <taxon>Fungi</taxon>
        <taxon>Fungi incertae sedis</taxon>
        <taxon>Microsporidia</taxon>
        <taxon>Edhazardia</taxon>
    </lineage>
</organism>
<evidence type="ECO:0000313" key="1">
    <source>
        <dbReference type="EMBL" id="EJW04828.1"/>
    </source>
</evidence>
<accession>J8ZYS4</accession>
<reference evidence="2" key="2">
    <citation type="submission" date="2015-07" db="EMBL/GenBank/DDBJ databases">
        <title>Contrasting host-pathogen interactions and genome evolution in two generalist and specialist microsporidian pathogens of mosquitoes.</title>
        <authorList>
            <consortium name="The Broad Institute Genomics Platform"/>
            <consortium name="The Broad Institute Genome Sequencing Center for Infectious Disease"/>
            <person name="Cuomo C.A."/>
            <person name="Sanscrainte N.D."/>
            <person name="Goldberg J.M."/>
            <person name="Heiman D."/>
            <person name="Young S."/>
            <person name="Zeng Q."/>
            <person name="Becnel J.J."/>
            <person name="Birren B.W."/>
        </authorList>
    </citation>
    <scope>NUCLEOTIDE SEQUENCE [LARGE SCALE GENOMIC DNA]</scope>
    <source>
        <strain evidence="2">USNM 41457</strain>
    </source>
</reference>